<evidence type="ECO:0000256" key="1">
    <source>
        <dbReference type="SAM" id="MobiDB-lite"/>
    </source>
</evidence>
<accession>A0A835ULJ3</accession>
<evidence type="ECO:0000313" key="2">
    <source>
        <dbReference type="EMBL" id="KAG0466087.1"/>
    </source>
</evidence>
<dbReference type="AlphaFoldDB" id="A0A835ULJ3"/>
<gene>
    <name evidence="3" type="ORF">HPP92_017112</name>
    <name evidence="2" type="ORF">HPP92_017667</name>
</gene>
<dbReference type="EMBL" id="JADCNL010000009">
    <property type="protein sequence ID" value="KAG0466087.1"/>
    <property type="molecule type" value="Genomic_DNA"/>
</dbReference>
<keyword evidence="4" id="KW-1185">Reference proteome</keyword>
<sequence>MQGEEALQKDKEGEHAGLQTSGAGGSTGTGEFPVRSCTTFMKSCGLAWTTFGGWMWMIAGGWQIFLALHEPLATLRDVDEDEEEDVEVEEGILFWKKKKRRMIGMGEKNQTNLAGSGGLTLMKNYI</sequence>
<reference evidence="4 5" key="1">
    <citation type="journal article" date="2020" name="Nat. Food">
        <title>A phased Vanilla planifolia genome enables genetic improvement of flavour and production.</title>
        <authorList>
            <person name="Hasing T."/>
            <person name="Tang H."/>
            <person name="Brym M."/>
            <person name="Khazi F."/>
            <person name="Huang T."/>
            <person name="Chambers A.H."/>
        </authorList>
    </citation>
    <scope>NUCLEOTIDE SEQUENCE [LARGE SCALE GENOMIC DNA]</scope>
    <source>
        <tissue evidence="2">Leaf</tissue>
    </source>
</reference>
<protein>
    <submittedName>
        <fullName evidence="2">Uncharacterized protein</fullName>
    </submittedName>
</protein>
<comment type="caution">
    <text evidence="2">The sequence shown here is derived from an EMBL/GenBank/DDBJ whole genome shotgun (WGS) entry which is preliminary data.</text>
</comment>
<proteinExistence type="predicted"/>
<name>A0A835ULJ3_VANPL</name>
<dbReference type="EMBL" id="JADCNM010000009">
    <property type="protein sequence ID" value="KAG0467784.1"/>
    <property type="molecule type" value="Genomic_DNA"/>
</dbReference>
<organism evidence="2 4">
    <name type="scientific">Vanilla planifolia</name>
    <name type="common">Vanilla</name>
    <dbReference type="NCBI Taxonomy" id="51239"/>
    <lineage>
        <taxon>Eukaryota</taxon>
        <taxon>Viridiplantae</taxon>
        <taxon>Streptophyta</taxon>
        <taxon>Embryophyta</taxon>
        <taxon>Tracheophyta</taxon>
        <taxon>Spermatophyta</taxon>
        <taxon>Magnoliopsida</taxon>
        <taxon>Liliopsida</taxon>
        <taxon>Asparagales</taxon>
        <taxon>Orchidaceae</taxon>
        <taxon>Vanilloideae</taxon>
        <taxon>Vanilleae</taxon>
        <taxon>Vanilla</taxon>
    </lineage>
</organism>
<evidence type="ECO:0000313" key="5">
    <source>
        <dbReference type="Proteomes" id="UP000639772"/>
    </source>
</evidence>
<feature type="region of interest" description="Disordered" evidence="1">
    <location>
        <begin position="1"/>
        <end position="30"/>
    </location>
</feature>
<dbReference type="Proteomes" id="UP000639772">
    <property type="component" value="Chromosome 9"/>
</dbReference>
<evidence type="ECO:0000313" key="4">
    <source>
        <dbReference type="Proteomes" id="UP000636800"/>
    </source>
</evidence>
<evidence type="ECO:0000313" key="3">
    <source>
        <dbReference type="EMBL" id="KAG0467784.1"/>
    </source>
</evidence>
<feature type="compositionally biased region" description="Basic and acidic residues" evidence="1">
    <location>
        <begin position="1"/>
        <end position="15"/>
    </location>
</feature>
<dbReference type="Proteomes" id="UP000636800">
    <property type="component" value="Unassembled WGS sequence"/>
</dbReference>